<protein>
    <submittedName>
        <fullName evidence="10">Major facilitator superfamily MFS_1</fullName>
    </submittedName>
</protein>
<keyword evidence="11" id="KW-1185">Reference proteome</keyword>
<dbReference type="CDD" id="cd17321">
    <property type="entry name" value="MFS_MMR_MDR_like"/>
    <property type="match status" value="1"/>
</dbReference>
<dbReference type="HOGENOM" id="CLU_378082_0_0_11"/>
<keyword evidence="2" id="KW-0813">Transport</keyword>
<evidence type="ECO:0000256" key="2">
    <source>
        <dbReference type="ARBA" id="ARBA00022448"/>
    </source>
</evidence>
<feature type="transmembrane region" description="Helical" evidence="8">
    <location>
        <begin position="367"/>
        <end position="389"/>
    </location>
</feature>
<dbReference type="PROSITE" id="PS00216">
    <property type="entry name" value="SUGAR_TRANSPORT_1"/>
    <property type="match status" value="1"/>
</dbReference>
<feature type="compositionally biased region" description="Basic and acidic residues" evidence="7">
    <location>
        <begin position="688"/>
        <end position="710"/>
    </location>
</feature>
<evidence type="ECO:0000256" key="4">
    <source>
        <dbReference type="ARBA" id="ARBA00022692"/>
    </source>
</evidence>
<feature type="transmembrane region" description="Helical" evidence="8">
    <location>
        <begin position="115"/>
        <end position="135"/>
    </location>
</feature>
<feature type="transmembrane region" description="Helical" evidence="8">
    <location>
        <begin position="401"/>
        <end position="428"/>
    </location>
</feature>
<feature type="compositionally biased region" description="Basic and acidic residues" evidence="7">
    <location>
        <begin position="651"/>
        <end position="672"/>
    </location>
</feature>
<dbReference type="Gene3D" id="1.20.1250.20">
    <property type="entry name" value="MFS general substrate transporter like domains"/>
    <property type="match status" value="1"/>
</dbReference>
<feature type="transmembrane region" description="Helical" evidence="8">
    <location>
        <begin position="339"/>
        <end position="361"/>
    </location>
</feature>
<feature type="region of interest" description="Disordered" evidence="7">
    <location>
        <begin position="467"/>
        <end position="733"/>
    </location>
</feature>
<dbReference type="Proteomes" id="UP000000844">
    <property type="component" value="Chromosome"/>
</dbReference>
<dbReference type="InterPro" id="IPR020846">
    <property type="entry name" value="MFS_dom"/>
</dbReference>
<dbReference type="InterPro" id="IPR011701">
    <property type="entry name" value="MFS"/>
</dbReference>
<feature type="transmembrane region" description="Helical" evidence="8">
    <location>
        <begin position="205"/>
        <end position="225"/>
    </location>
</feature>
<proteinExistence type="predicted"/>
<dbReference type="STRING" id="446470.Snas_1431"/>
<comment type="subcellular location">
    <subcellularLocation>
        <location evidence="1">Cell membrane</location>
        <topology evidence="1">Multi-pass membrane protein</topology>
    </subcellularLocation>
</comment>
<evidence type="ECO:0000256" key="8">
    <source>
        <dbReference type="SAM" id="Phobius"/>
    </source>
</evidence>
<dbReference type="AlphaFoldDB" id="D3PV84"/>
<evidence type="ECO:0000256" key="1">
    <source>
        <dbReference type="ARBA" id="ARBA00004651"/>
    </source>
</evidence>
<evidence type="ECO:0000259" key="9">
    <source>
        <dbReference type="PROSITE" id="PS50850"/>
    </source>
</evidence>
<feature type="transmembrane region" description="Helical" evidence="8">
    <location>
        <begin position="85"/>
        <end position="103"/>
    </location>
</feature>
<feature type="transmembrane region" description="Helical" evidence="8">
    <location>
        <begin position="275"/>
        <end position="299"/>
    </location>
</feature>
<feature type="compositionally biased region" description="Low complexity" evidence="7">
    <location>
        <begin position="583"/>
        <end position="606"/>
    </location>
</feature>
<dbReference type="InterPro" id="IPR005829">
    <property type="entry name" value="Sugar_transporter_CS"/>
</dbReference>
<evidence type="ECO:0000256" key="3">
    <source>
        <dbReference type="ARBA" id="ARBA00022475"/>
    </source>
</evidence>
<dbReference type="PANTHER" id="PTHR42718">
    <property type="entry name" value="MAJOR FACILITATOR SUPERFAMILY MULTIDRUG TRANSPORTER MFSC"/>
    <property type="match status" value="1"/>
</dbReference>
<feature type="transmembrane region" description="Helical" evidence="8">
    <location>
        <begin position="305"/>
        <end position="327"/>
    </location>
</feature>
<dbReference type="InterPro" id="IPR036259">
    <property type="entry name" value="MFS_trans_sf"/>
</dbReference>
<feature type="domain" description="Major facilitator superfamily (MFS) profile" evidence="9">
    <location>
        <begin position="19"/>
        <end position="461"/>
    </location>
</feature>
<dbReference type="SUPFAM" id="SSF103473">
    <property type="entry name" value="MFS general substrate transporter"/>
    <property type="match status" value="1"/>
</dbReference>
<evidence type="ECO:0000313" key="10">
    <source>
        <dbReference type="EMBL" id="ADD41137.1"/>
    </source>
</evidence>
<sequence>MTTALARPAAPPRIRLGAALALLATAQLIFSLDLNIVFVALPEIGAELGFPGQTQQWVVSAYTVFAGGFLLLGGRLADLLGRRRTFVTALSLYAAASLAGGLATDPGLIIVSRAVQGIGGALLLPSTLAIINNLFAEGRPRTRALAVWGGFGASGLTVGALLGGVLTQAFGWPAVFFVNVPLAAAVVLGALLVIPADGPRASGNFDLPGALTATVGSTALVFTLVQGPEAGWTSPSVLAAAVLGVALLAAFVATEARTADPLLPLRLLRNRNLSGAAAITFVFMGTFGALPYFLTTVLFATKYDYSALATGLAFLLPSAAIFAGTQLGASLTVRFGARAALLTGFGIGVVGTVALAVAFVADAGFLAAAPGLVVSGLGQGIVWTAMFAAASTGVDPARAGVANGLATTTLNVGNALGIGALVAVAGAVDGAQRGGFVAVLVAAAAMVIGLGLAAALPRRSRLPHRHRVLGLRLGDGRRTGRPQGPAEPEPDDGREAEARHHGGRARVDQRFAAQRLPGDKRQQSRVAAGGDQDEPGAGFLGGQSPATAAAQPGQAEGQQRQQLQGVQSDEVPDPQVAAGGAPADQRQAGAAVDDADAVPADGVGRVLAELAGLGPGHQESQRHTGQRQQQTQSDRPGQRPVAELGPPQPHGGDRGGDPQHHDGGAHEGEDRGVQGGGDVEVARPVAHHLADDGDHLEGGAHRRDGPHPPHDALSLAYQGTHHGERDGVEQDRQ</sequence>
<dbReference type="PROSITE" id="PS50850">
    <property type="entry name" value="MFS"/>
    <property type="match status" value="1"/>
</dbReference>
<feature type="transmembrane region" description="Helical" evidence="8">
    <location>
        <begin position="55"/>
        <end position="73"/>
    </location>
</feature>
<keyword evidence="4 8" id="KW-0812">Transmembrane</keyword>
<evidence type="ECO:0000256" key="7">
    <source>
        <dbReference type="SAM" id="MobiDB-lite"/>
    </source>
</evidence>
<feature type="transmembrane region" description="Helical" evidence="8">
    <location>
        <begin position="237"/>
        <end position="254"/>
    </location>
</feature>
<dbReference type="GO" id="GO:0022857">
    <property type="term" value="F:transmembrane transporter activity"/>
    <property type="evidence" value="ECO:0007669"/>
    <property type="project" value="InterPro"/>
</dbReference>
<dbReference type="PANTHER" id="PTHR42718:SF46">
    <property type="entry name" value="BLR6921 PROTEIN"/>
    <property type="match status" value="1"/>
</dbReference>
<evidence type="ECO:0000313" key="11">
    <source>
        <dbReference type="Proteomes" id="UP000000844"/>
    </source>
</evidence>
<organism evidence="10 11">
    <name type="scientific">Stackebrandtia nassauensis (strain DSM 44728 / CIP 108903 / NRRL B-16338 / NBRC 102104 / LLR-40K-21)</name>
    <dbReference type="NCBI Taxonomy" id="446470"/>
    <lineage>
        <taxon>Bacteria</taxon>
        <taxon>Bacillati</taxon>
        <taxon>Actinomycetota</taxon>
        <taxon>Actinomycetes</taxon>
        <taxon>Glycomycetales</taxon>
        <taxon>Glycomycetaceae</taxon>
        <taxon>Stackebrandtia</taxon>
    </lineage>
</organism>
<dbReference type="Pfam" id="PF07690">
    <property type="entry name" value="MFS_1"/>
    <property type="match status" value="1"/>
</dbReference>
<feature type="compositionally biased region" description="Low complexity" evidence="7">
    <location>
        <begin position="542"/>
        <end position="567"/>
    </location>
</feature>
<gene>
    <name evidence="10" type="ordered locus">Snas_1431</name>
</gene>
<feature type="transmembrane region" description="Helical" evidence="8">
    <location>
        <begin position="172"/>
        <end position="193"/>
    </location>
</feature>
<dbReference type="EMBL" id="CP001778">
    <property type="protein sequence ID" value="ADD41137.1"/>
    <property type="molecule type" value="Genomic_DNA"/>
</dbReference>
<dbReference type="Gene3D" id="1.20.1720.10">
    <property type="entry name" value="Multidrug resistance protein D"/>
    <property type="match status" value="1"/>
</dbReference>
<feature type="transmembrane region" description="Helical" evidence="8">
    <location>
        <begin position="434"/>
        <end position="456"/>
    </location>
</feature>
<name>D3PV84_STANL</name>
<feature type="compositionally biased region" description="Low complexity" evidence="7">
    <location>
        <begin position="626"/>
        <end position="639"/>
    </location>
</feature>
<reference evidence="10 11" key="1">
    <citation type="journal article" date="2009" name="Stand. Genomic Sci.">
        <title>Complete genome sequence of Stackebrandtia nassauensis type strain (LLR-40K-21).</title>
        <authorList>
            <person name="Munk C."/>
            <person name="Lapidus A."/>
            <person name="Copeland A."/>
            <person name="Jando M."/>
            <person name="Mayilraj S."/>
            <person name="Glavina Del Rio T."/>
            <person name="Nolan M."/>
            <person name="Chen F."/>
            <person name="Lucas S."/>
            <person name="Tice H."/>
            <person name="Cheng J.F."/>
            <person name="Han C."/>
            <person name="Detter J.C."/>
            <person name="Bruce D."/>
            <person name="Goodwin L."/>
            <person name="Chain P."/>
            <person name="Pitluck S."/>
            <person name="Goker M."/>
            <person name="Ovchinikova G."/>
            <person name="Pati A."/>
            <person name="Ivanova N."/>
            <person name="Mavromatis K."/>
            <person name="Chen A."/>
            <person name="Palaniappan K."/>
            <person name="Land M."/>
            <person name="Hauser L."/>
            <person name="Chang Y.J."/>
            <person name="Jeffries C.D."/>
            <person name="Bristow J."/>
            <person name="Eisen J.A."/>
            <person name="Markowitz V."/>
            <person name="Hugenholtz P."/>
            <person name="Kyrpides N.C."/>
            <person name="Klenk H.P."/>
        </authorList>
    </citation>
    <scope>NUCLEOTIDE SEQUENCE [LARGE SCALE GENOMIC DNA]</scope>
    <source>
        <strain evidence="11">DSM 44728 / CIP 108903 / NRRL B-16338 / NBRC 102104 / LLR-40K-21</strain>
    </source>
</reference>
<accession>D3PV84</accession>
<evidence type="ECO:0000256" key="6">
    <source>
        <dbReference type="ARBA" id="ARBA00023136"/>
    </source>
</evidence>
<feature type="compositionally biased region" description="Basic and acidic residues" evidence="7">
    <location>
        <begin position="491"/>
        <end position="509"/>
    </location>
</feature>
<keyword evidence="3" id="KW-1003">Cell membrane</keyword>
<feature type="compositionally biased region" description="Basic and acidic residues" evidence="7">
    <location>
        <begin position="721"/>
        <end position="733"/>
    </location>
</feature>
<dbReference type="eggNOG" id="COG0477">
    <property type="taxonomic scope" value="Bacteria"/>
</dbReference>
<evidence type="ECO:0000256" key="5">
    <source>
        <dbReference type="ARBA" id="ARBA00022989"/>
    </source>
</evidence>
<keyword evidence="6 8" id="KW-0472">Membrane</keyword>
<dbReference type="GO" id="GO:0005886">
    <property type="term" value="C:plasma membrane"/>
    <property type="evidence" value="ECO:0007669"/>
    <property type="project" value="UniProtKB-SubCell"/>
</dbReference>
<keyword evidence="5 8" id="KW-1133">Transmembrane helix</keyword>
<feature type="transmembrane region" description="Helical" evidence="8">
    <location>
        <begin position="147"/>
        <end position="166"/>
    </location>
</feature>
<dbReference type="KEGG" id="sna:Snas_1431"/>